<feature type="transmembrane region" description="Helical" evidence="1">
    <location>
        <begin position="42"/>
        <end position="65"/>
    </location>
</feature>
<gene>
    <name evidence="2" type="ORF">IAB05_00030</name>
</gene>
<keyword evidence="1" id="KW-0472">Membrane</keyword>
<dbReference type="Gene3D" id="1.10.1760.20">
    <property type="match status" value="1"/>
</dbReference>
<dbReference type="EMBL" id="DVNF01000001">
    <property type="protein sequence ID" value="HIU59758.1"/>
    <property type="molecule type" value="Genomic_DNA"/>
</dbReference>
<accession>A0A9D1MFX9</accession>
<dbReference type="AlphaFoldDB" id="A0A9D1MFX9"/>
<evidence type="ECO:0000313" key="3">
    <source>
        <dbReference type="Proteomes" id="UP000824094"/>
    </source>
</evidence>
<evidence type="ECO:0000256" key="1">
    <source>
        <dbReference type="SAM" id="Phobius"/>
    </source>
</evidence>
<dbReference type="Pfam" id="PF07456">
    <property type="entry name" value="Hpre_diP_synt_I"/>
    <property type="match status" value="1"/>
</dbReference>
<comment type="caution">
    <text evidence="2">The sequence shown here is derived from an EMBL/GenBank/DDBJ whole genome shotgun (WGS) entry which is preliminary data.</text>
</comment>
<sequence length="169" mass="17280">MKISAKKIAVTALLTALSMLLGIVESLLPPIIPALPFVRIGLGNAVIGFAVIVLGTPYALTVSLIKSVTVPLIVGNPVMAIYSLAGGLISAVVTAVLINADKLSLPVIGIISSIAHNLSQITVAAIMTSTAAVFSLAVPLLLFGAAAGFGTGTIQFLLIKTLPEKYLHL</sequence>
<feature type="transmembrane region" description="Helical" evidence="1">
    <location>
        <begin position="104"/>
        <end position="126"/>
    </location>
</feature>
<dbReference type="InterPro" id="IPR010898">
    <property type="entry name" value="Hpre_diP_synth_I"/>
</dbReference>
<feature type="transmembrane region" description="Helical" evidence="1">
    <location>
        <begin position="77"/>
        <end position="98"/>
    </location>
</feature>
<protein>
    <submittedName>
        <fullName evidence="2">Gx transporter family protein</fullName>
    </submittedName>
</protein>
<name>A0A9D1MFX9_9FIRM</name>
<keyword evidence="1" id="KW-0812">Transmembrane</keyword>
<evidence type="ECO:0000313" key="2">
    <source>
        <dbReference type="EMBL" id="HIU59758.1"/>
    </source>
</evidence>
<proteinExistence type="predicted"/>
<organism evidence="2 3">
    <name type="scientific">Candidatus Stercoripulliclostridium merdigallinarum</name>
    <dbReference type="NCBI Taxonomy" id="2840951"/>
    <lineage>
        <taxon>Bacteria</taxon>
        <taxon>Bacillati</taxon>
        <taxon>Bacillota</taxon>
        <taxon>Clostridia</taxon>
        <taxon>Eubacteriales</taxon>
        <taxon>Candidatus Stercoripulliclostridium</taxon>
    </lineage>
</organism>
<keyword evidence="1" id="KW-1133">Transmembrane helix</keyword>
<reference evidence="2" key="1">
    <citation type="submission" date="2020-10" db="EMBL/GenBank/DDBJ databases">
        <authorList>
            <person name="Gilroy R."/>
        </authorList>
    </citation>
    <scope>NUCLEOTIDE SEQUENCE</scope>
    <source>
        <strain evidence="2">18911</strain>
    </source>
</reference>
<dbReference type="Proteomes" id="UP000824094">
    <property type="component" value="Unassembled WGS sequence"/>
</dbReference>
<feature type="transmembrane region" description="Helical" evidence="1">
    <location>
        <begin position="133"/>
        <end position="159"/>
    </location>
</feature>
<reference evidence="2" key="2">
    <citation type="journal article" date="2021" name="PeerJ">
        <title>Extensive microbial diversity within the chicken gut microbiome revealed by metagenomics and culture.</title>
        <authorList>
            <person name="Gilroy R."/>
            <person name="Ravi A."/>
            <person name="Getino M."/>
            <person name="Pursley I."/>
            <person name="Horton D.L."/>
            <person name="Alikhan N.F."/>
            <person name="Baker D."/>
            <person name="Gharbi K."/>
            <person name="Hall N."/>
            <person name="Watson M."/>
            <person name="Adriaenssens E.M."/>
            <person name="Foster-Nyarko E."/>
            <person name="Jarju S."/>
            <person name="Secka A."/>
            <person name="Antonio M."/>
            <person name="Oren A."/>
            <person name="Chaudhuri R.R."/>
            <person name="La Ragione R."/>
            <person name="Hildebrand F."/>
            <person name="Pallen M.J."/>
        </authorList>
    </citation>
    <scope>NUCLEOTIDE SEQUENCE</scope>
    <source>
        <strain evidence="2">18911</strain>
    </source>
</reference>